<reference evidence="1 2" key="1">
    <citation type="submission" date="2019-08" db="EMBL/GenBank/DDBJ databases">
        <title>Genomic characterization of a novel candidate phylum (ARYD3) from a high temperature, high salinity tertiary oil reservoir in north central Oklahoma, USA.</title>
        <authorList>
            <person name="Youssef N.H."/>
            <person name="Yadav A."/>
            <person name="Elshahed M.S."/>
        </authorList>
    </citation>
    <scope>NUCLEOTIDE SEQUENCE [LARGE SCALE GENOMIC DNA]</scope>
    <source>
        <strain evidence="1">ARYD1</strain>
    </source>
</reference>
<sequence>MKLRFLIIFLLIVAAIISYALYPVIQEANKPINKFIREAKSQGGAPLVQFITNSSQASKAARQISIFNQTSGTKIVGKSFMANKANMEFVRKFQSNVPGYVIFNADDNVAYRGKGIVDTETLKRVVPSIHLH</sequence>
<dbReference type="AlphaFoldDB" id="A0A5D0MQ23"/>
<protein>
    <submittedName>
        <fullName evidence="1">Uncharacterized protein</fullName>
    </submittedName>
</protein>
<comment type="caution">
    <text evidence="1">The sequence shown here is derived from an EMBL/GenBank/DDBJ whole genome shotgun (WGS) entry which is preliminary data.</text>
</comment>
<evidence type="ECO:0000313" key="1">
    <source>
        <dbReference type="EMBL" id="TYB32809.1"/>
    </source>
</evidence>
<proteinExistence type="predicted"/>
<gene>
    <name evidence="1" type="ORF">FXF49_09595</name>
</gene>
<dbReference type="Proteomes" id="UP000323337">
    <property type="component" value="Unassembled WGS sequence"/>
</dbReference>
<organism evidence="1 2">
    <name type="scientific">Flexistipes sinusarabici</name>
    <dbReference type="NCBI Taxonomy" id="2352"/>
    <lineage>
        <taxon>Bacteria</taxon>
        <taxon>Pseudomonadati</taxon>
        <taxon>Deferribacterota</taxon>
        <taxon>Deferribacteres</taxon>
        <taxon>Deferribacterales</taxon>
        <taxon>Flexistipitaceae</taxon>
        <taxon>Flexistipes</taxon>
    </lineage>
</organism>
<accession>A0A5D0MQ23</accession>
<dbReference type="EMBL" id="VSIV01000259">
    <property type="protein sequence ID" value="TYB32809.1"/>
    <property type="molecule type" value="Genomic_DNA"/>
</dbReference>
<evidence type="ECO:0000313" key="2">
    <source>
        <dbReference type="Proteomes" id="UP000323337"/>
    </source>
</evidence>
<dbReference type="RefSeq" id="WP_303701677.1">
    <property type="nucleotide sequence ID" value="NZ_VSIV01000259.1"/>
</dbReference>
<name>A0A5D0MQ23_FLESI</name>